<evidence type="ECO:0000256" key="4">
    <source>
        <dbReference type="ARBA" id="ARBA00022833"/>
    </source>
</evidence>
<dbReference type="Proteomes" id="UP000236173">
    <property type="component" value="Unassembled WGS sequence"/>
</dbReference>
<evidence type="ECO:0000313" key="9">
    <source>
        <dbReference type="Proteomes" id="UP000236173"/>
    </source>
</evidence>
<keyword evidence="1 6" id="KW-0645">Protease</keyword>
<protein>
    <submittedName>
        <fullName evidence="8">Metalloprotease LoiP</fullName>
        <ecNumber evidence="8">3.4.24.-</ecNumber>
    </submittedName>
</protein>
<evidence type="ECO:0000313" key="8">
    <source>
        <dbReference type="EMBL" id="GBC98468.1"/>
    </source>
</evidence>
<dbReference type="AlphaFoldDB" id="A0A2H5XB99"/>
<evidence type="ECO:0000256" key="6">
    <source>
        <dbReference type="RuleBase" id="RU003983"/>
    </source>
</evidence>
<evidence type="ECO:0000256" key="2">
    <source>
        <dbReference type="ARBA" id="ARBA00022723"/>
    </source>
</evidence>
<dbReference type="PANTHER" id="PTHR22726">
    <property type="entry name" value="METALLOENDOPEPTIDASE OMA1"/>
    <property type="match status" value="1"/>
</dbReference>
<dbReference type="InterPro" id="IPR051156">
    <property type="entry name" value="Mito/Outer_Membr_Metalloprot"/>
</dbReference>
<comment type="caution">
    <text evidence="8">The sequence shown here is derived from an EMBL/GenBank/DDBJ whole genome shotgun (WGS) entry which is preliminary data.</text>
</comment>
<accession>A0A2H5XB99</accession>
<evidence type="ECO:0000259" key="7">
    <source>
        <dbReference type="Pfam" id="PF01435"/>
    </source>
</evidence>
<evidence type="ECO:0000256" key="3">
    <source>
        <dbReference type="ARBA" id="ARBA00022801"/>
    </source>
</evidence>
<comment type="cofactor">
    <cofactor evidence="6">
        <name>Zn(2+)</name>
        <dbReference type="ChEBI" id="CHEBI:29105"/>
    </cofactor>
    <text evidence="6">Binds 1 zinc ion per subunit.</text>
</comment>
<keyword evidence="3 6" id="KW-0378">Hydrolase</keyword>
<name>A0A2H5XB99_9BACT</name>
<dbReference type="EC" id="3.4.24.-" evidence="8"/>
<dbReference type="GO" id="GO:0016020">
    <property type="term" value="C:membrane"/>
    <property type="evidence" value="ECO:0007669"/>
    <property type="project" value="TreeGrafter"/>
</dbReference>
<dbReference type="PANTHER" id="PTHR22726:SF1">
    <property type="entry name" value="METALLOENDOPEPTIDASE OMA1, MITOCHONDRIAL"/>
    <property type="match status" value="1"/>
</dbReference>
<dbReference type="InterPro" id="IPR001915">
    <property type="entry name" value="Peptidase_M48"/>
</dbReference>
<dbReference type="EMBL" id="BEHT01000011">
    <property type="protein sequence ID" value="GBC98468.1"/>
    <property type="molecule type" value="Genomic_DNA"/>
</dbReference>
<dbReference type="GO" id="GO:0046872">
    <property type="term" value="F:metal ion binding"/>
    <property type="evidence" value="ECO:0007669"/>
    <property type="project" value="UniProtKB-KW"/>
</dbReference>
<gene>
    <name evidence="8" type="primary">loiP_2</name>
    <name evidence="8" type="ORF">HRbin17_00980</name>
</gene>
<evidence type="ECO:0000256" key="1">
    <source>
        <dbReference type="ARBA" id="ARBA00022670"/>
    </source>
</evidence>
<keyword evidence="2" id="KW-0479">Metal-binding</keyword>
<comment type="similarity">
    <text evidence="6">Belongs to the peptidase M48 family.</text>
</comment>
<keyword evidence="5 6" id="KW-0482">Metalloprotease</keyword>
<organism evidence="8 9">
    <name type="scientific">Candidatus Fervidibacter japonicus</name>
    <dbReference type="NCBI Taxonomy" id="2035412"/>
    <lineage>
        <taxon>Bacteria</taxon>
        <taxon>Candidatus Fervidibacterota</taxon>
        <taxon>Candidatus Fervidibacter</taxon>
    </lineage>
</organism>
<sequence>MRQWLSSVIACVLVTVGCERLTQAVVATALLTGVVGSRATTASPSGDLARDGVPSEWVALEGERDWELDAIARRLLEGEPQAERFRCVVVLPMRDPNAFASEQGDIAVTEGLLERLQGRDEIAFVLAHELAHLLKGHPRNLERNPTRLERIRTEIERGLGGSIVGTGLQLLVNAVASYYSREREREADSEAVRLMAKAGFDPQAAERALRRLGEEQGLLSWFRSHPFLSERIDIVREARRRFRPAALPPVLAPPANLPPEVFVDWRVDNSVGGERPVPPNNRALWQRMMAETQKWFWSALMDTTQQGKTPFRPAKRWQRHRAQTLVLHLRLLDWTLEPIKSMDGWLQWQIQVQCRLTDADGRPWATGQLRFGTAFAENEPLAETLLRSAPILARRLARFVTECYRQG</sequence>
<reference evidence="9" key="1">
    <citation type="submission" date="2017-09" db="EMBL/GenBank/DDBJ databases">
        <title>Metaegenomics of thermophilic ammonia-oxidizing enrichment culture.</title>
        <authorList>
            <person name="Kato S."/>
            <person name="Suzuki K."/>
        </authorList>
    </citation>
    <scope>NUCLEOTIDE SEQUENCE [LARGE SCALE GENOMIC DNA]</scope>
</reference>
<proteinExistence type="inferred from homology"/>
<dbReference type="PROSITE" id="PS51257">
    <property type="entry name" value="PROKAR_LIPOPROTEIN"/>
    <property type="match status" value="1"/>
</dbReference>
<dbReference type="CDD" id="cd07324">
    <property type="entry name" value="M48C_Oma1-like"/>
    <property type="match status" value="1"/>
</dbReference>
<dbReference type="GO" id="GO:0004222">
    <property type="term" value="F:metalloendopeptidase activity"/>
    <property type="evidence" value="ECO:0007669"/>
    <property type="project" value="InterPro"/>
</dbReference>
<dbReference type="GO" id="GO:0051603">
    <property type="term" value="P:proteolysis involved in protein catabolic process"/>
    <property type="evidence" value="ECO:0007669"/>
    <property type="project" value="TreeGrafter"/>
</dbReference>
<dbReference type="Gene3D" id="3.30.2010.10">
    <property type="entry name" value="Metalloproteases ('zincins'), catalytic domain"/>
    <property type="match status" value="1"/>
</dbReference>
<feature type="domain" description="Peptidase M48" evidence="7">
    <location>
        <begin position="81"/>
        <end position="237"/>
    </location>
</feature>
<dbReference type="Pfam" id="PF01435">
    <property type="entry name" value="Peptidase_M48"/>
    <property type="match status" value="1"/>
</dbReference>
<evidence type="ECO:0000256" key="5">
    <source>
        <dbReference type="ARBA" id="ARBA00023049"/>
    </source>
</evidence>
<keyword evidence="4 6" id="KW-0862">Zinc</keyword>